<sequence>MMLGLLYLCLHDLQLADLIHNLFFFTCRTLSLTPSHLTHYTEHQQSSSEVLNHHGITNPSSPSAYREPAATTGPSRATVRHRLTSIAILWYAIYQLHVLVVTREWVESLI</sequence>
<feature type="signal peptide" evidence="1">
    <location>
        <begin position="1"/>
        <end position="16"/>
    </location>
</feature>
<evidence type="ECO:0000313" key="3">
    <source>
        <dbReference type="Proteomes" id="UP001386955"/>
    </source>
</evidence>
<keyword evidence="1" id="KW-0732">Signal</keyword>
<feature type="chain" id="PRO_5042860087" evidence="1">
    <location>
        <begin position="17"/>
        <end position="110"/>
    </location>
</feature>
<keyword evidence="3" id="KW-1185">Reference proteome</keyword>
<proteinExistence type="predicted"/>
<protein>
    <submittedName>
        <fullName evidence="2">Uncharacterized protein</fullName>
    </submittedName>
</protein>
<dbReference type="EMBL" id="JAYMYS010000002">
    <property type="protein sequence ID" value="KAK7405767.1"/>
    <property type="molecule type" value="Genomic_DNA"/>
</dbReference>
<evidence type="ECO:0000313" key="2">
    <source>
        <dbReference type="EMBL" id="KAK7405767.1"/>
    </source>
</evidence>
<evidence type="ECO:0000256" key="1">
    <source>
        <dbReference type="SAM" id="SignalP"/>
    </source>
</evidence>
<dbReference type="AlphaFoldDB" id="A0AAN9SUI4"/>
<gene>
    <name evidence="2" type="ORF">VNO78_07376</name>
</gene>
<organism evidence="2 3">
    <name type="scientific">Psophocarpus tetragonolobus</name>
    <name type="common">Winged bean</name>
    <name type="synonym">Dolichos tetragonolobus</name>
    <dbReference type="NCBI Taxonomy" id="3891"/>
    <lineage>
        <taxon>Eukaryota</taxon>
        <taxon>Viridiplantae</taxon>
        <taxon>Streptophyta</taxon>
        <taxon>Embryophyta</taxon>
        <taxon>Tracheophyta</taxon>
        <taxon>Spermatophyta</taxon>
        <taxon>Magnoliopsida</taxon>
        <taxon>eudicotyledons</taxon>
        <taxon>Gunneridae</taxon>
        <taxon>Pentapetalae</taxon>
        <taxon>rosids</taxon>
        <taxon>fabids</taxon>
        <taxon>Fabales</taxon>
        <taxon>Fabaceae</taxon>
        <taxon>Papilionoideae</taxon>
        <taxon>50 kb inversion clade</taxon>
        <taxon>NPAAA clade</taxon>
        <taxon>indigoferoid/millettioid clade</taxon>
        <taxon>Phaseoleae</taxon>
        <taxon>Psophocarpus</taxon>
    </lineage>
</organism>
<name>A0AAN9SUI4_PSOTE</name>
<dbReference type="Proteomes" id="UP001386955">
    <property type="component" value="Unassembled WGS sequence"/>
</dbReference>
<accession>A0AAN9SUI4</accession>
<comment type="caution">
    <text evidence="2">The sequence shown here is derived from an EMBL/GenBank/DDBJ whole genome shotgun (WGS) entry which is preliminary data.</text>
</comment>
<reference evidence="2 3" key="1">
    <citation type="submission" date="2024-01" db="EMBL/GenBank/DDBJ databases">
        <title>The genomes of 5 underutilized Papilionoideae crops provide insights into root nodulation and disease resistanc.</title>
        <authorList>
            <person name="Jiang F."/>
        </authorList>
    </citation>
    <scope>NUCLEOTIDE SEQUENCE [LARGE SCALE GENOMIC DNA]</scope>
    <source>
        <strain evidence="2">DUOXIRENSHENG_FW03</strain>
        <tissue evidence="2">Leaves</tissue>
    </source>
</reference>